<proteinExistence type="predicted"/>
<reference evidence="1" key="1">
    <citation type="submission" date="2021-02" db="EMBL/GenBank/DDBJ databases">
        <authorList>
            <person name="Dougan E. K."/>
            <person name="Rhodes N."/>
            <person name="Thang M."/>
            <person name="Chan C."/>
        </authorList>
    </citation>
    <scope>NUCLEOTIDE SEQUENCE</scope>
</reference>
<dbReference type="AlphaFoldDB" id="A0A813FS85"/>
<dbReference type="EMBL" id="CAJNNV010025673">
    <property type="protein sequence ID" value="CAE8615629.1"/>
    <property type="molecule type" value="Genomic_DNA"/>
</dbReference>
<comment type="caution">
    <text evidence="1">The sequence shown here is derived from an EMBL/GenBank/DDBJ whole genome shotgun (WGS) entry which is preliminary data.</text>
</comment>
<dbReference type="Proteomes" id="UP000654075">
    <property type="component" value="Unassembled WGS sequence"/>
</dbReference>
<gene>
    <name evidence="1" type="ORF">PGLA1383_LOCUS33338</name>
</gene>
<accession>A0A813FS85</accession>
<feature type="non-terminal residue" evidence="1">
    <location>
        <position position="1"/>
    </location>
</feature>
<evidence type="ECO:0000313" key="1">
    <source>
        <dbReference type="EMBL" id="CAE8615629.1"/>
    </source>
</evidence>
<protein>
    <submittedName>
        <fullName evidence="1">Uncharacterized protein</fullName>
    </submittedName>
</protein>
<feature type="non-terminal residue" evidence="1">
    <location>
        <position position="401"/>
    </location>
</feature>
<organism evidence="1 2">
    <name type="scientific">Polarella glacialis</name>
    <name type="common">Dinoflagellate</name>
    <dbReference type="NCBI Taxonomy" id="89957"/>
    <lineage>
        <taxon>Eukaryota</taxon>
        <taxon>Sar</taxon>
        <taxon>Alveolata</taxon>
        <taxon>Dinophyceae</taxon>
        <taxon>Suessiales</taxon>
        <taxon>Suessiaceae</taxon>
        <taxon>Polarella</taxon>
    </lineage>
</organism>
<name>A0A813FS85_POLGL</name>
<sequence>AGALPQKEMQYAPQPIQAKANCSEDQMQSDLVVPSLRSSRCASTSNLCTPGGPGGGRGIQGTANCSLCHALLEAFAGKLRIQTFNTASSLPAPPQELVDKALALELSEEEEIVASATLCRYHSLHKRRYELWLRGQEAIRRCTTRGDPQAMAAVRRVAEDLAKLEEKAAKVEPEFLESFAAYLKLLQQDVRENLFDTLMGKADELVAAWQSEIDDVDAQISRKIKERRASLTDAIDRCQESAREQFWRQQQKHSAQKFVNVLVDNCKHLQTCKSSQAAQAFRELAVIEQALVEDVAQKTEREYAKSSNCKRNCGNGKRSCGTGASKDRELVYLRVGMTIRRLEEDQSIEHKQVTARIGRHVLGVKNLMEKILRAQGVSARPDMYSDAPGSINLLSESFIHL</sequence>
<evidence type="ECO:0000313" key="2">
    <source>
        <dbReference type="Proteomes" id="UP000654075"/>
    </source>
</evidence>
<keyword evidence="2" id="KW-1185">Reference proteome</keyword>
<dbReference type="OrthoDB" id="476462at2759"/>